<keyword evidence="1" id="KW-0472">Membrane</keyword>
<dbReference type="Proteomes" id="UP000238479">
    <property type="component" value="Chromosome 1"/>
</dbReference>
<accession>A0A2P6SBQ9</accession>
<feature type="transmembrane region" description="Helical" evidence="1">
    <location>
        <begin position="27"/>
        <end position="47"/>
    </location>
</feature>
<name>A0A2P6SBQ9_ROSCH</name>
<evidence type="ECO:0000313" key="2">
    <source>
        <dbReference type="EMBL" id="PRQ56104.1"/>
    </source>
</evidence>
<keyword evidence="1" id="KW-0812">Transmembrane</keyword>
<sequence>MKSQQVSSSTAFKIAREEYHTDYDICLNWYCIHLLYLQITWMWILFYEVIEEL</sequence>
<reference evidence="2 3" key="1">
    <citation type="journal article" date="2018" name="Nat. Genet.">
        <title>The Rosa genome provides new insights in the design of modern roses.</title>
        <authorList>
            <person name="Bendahmane M."/>
        </authorList>
    </citation>
    <scope>NUCLEOTIDE SEQUENCE [LARGE SCALE GENOMIC DNA]</scope>
    <source>
        <strain evidence="3">cv. Old Blush</strain>
    </source>
</reference>
<protein>
    <submittedName>
        <fullName evidence="2">Uncharacterized protein</fullName>
    </submittedName>
</protein>
<gene>
    <name evidence="2" type="ORF">RchiOBHm_Chr1g0332101</name>
</gene>
<keyword evidence="3" id="KW-1185">Reference proteome</keyword>
<dbReference type="AlphaFoldDB" id="A0A2P6SBQ9"/>
<dbReference type="EMBL" id="PDCK01000039">
    <property type="protein sequence ID" value="PRQ56104.1"/>
    <property type="molecule type" value="Genomic_DNA"/>
</dbReference>
<proteinExistence type="predicted"/>
<evidence type="ECO:0000256" key="1">
    <source>
        <dbReference type="SAM" id="Phobius"/>
    </source>
</evidence>
<organism evidence="2 3">
    <name type="scientific">Rosa chinensis</name>
    <name type="common">China rose</name>
    <dbReference type="NCBI Taxonomy" id="74649"/>
    <lineage>
        <taxon>Eukaryota</taxon>
        <taxon>Viridiplantae</taxon>
        <taxon>Streptophyta</taxon>
        <taxon>Embryophyta</taxon>
        <taxon>Tracheophyta</taxon>
        <taxon>Spermatophyta</taxon>
        <taxon>Magnoliopsida</taxon>
        <taxon>eudicotyledons</taxon>
        <taxon>Gunneridae</taxon>
        <taxon>Pentapetalae</taxon>
        <taxon>rosids</taxon>
        <taxon>fabids</taxon>
        <taxon>Rosales</taxon>
        <taxon>Rosaceae</taxon>
        <taxon>Rosoideae</taxon>
        <taxon>Rosoideae incertae sedis</taxon>
        <taxon>Rosa</taxon>
    </lineage>
</organism>
<keyword evidence="1" id="KW-1133">Transmembrane helix</keyword>
<evidence type="ECO:0000313" key="3">
    <source>
        <dbReference type="Proteomes" id="UP000238479"/>
    </source>
</evidence>
<comment type="caution">
    <text evidence="2">The sequence shown here is derived from an EMBL/GenBank/DDBJ whole genome shotgun (WGS) entry which is preliminary data.</text>
</comment>
<dbReference type="Gramene" id="PRQ56104">
    <property type="protein sequence ID" value="PRQ56104"/>
    <property type="gene ID" value="RchiOBHm_Chr1g0332101"/>
</dbReference>